<evidence type="ECO:0000313" key="2">
    <source>
        <dbReference type="Proteomes" id="UP000018680"/>
    </source>
</evidence>
<keyword evidence="2" id="KW-1185">Reference proteome</keyword>
<organism evidence="1 2">
    <name type="scientific">Salinispira pacifica</name>
    <dbReference type="NCBI Taxonomy" id="1307761"/>
    <lineage>
        <taxon>Bacteria</taxon>
        <taxon>Pseudomonadati</taxon>
        <taxon>Spirochaetota</taxon>
        <taxon>Spirochaetia</taxon>
        <taxon>Spirochaetales</taxon>
        <taxon>Spirochaetaceae</taxon>
        <taxon>Salinispira</taxon>
    </lineage>
</organism>
<protein>
    <submittedName>
        <fullName evidence="1">Uncharacterized protein</fullName>
    </submittedName>
</protein>
<proteinExistence type="predicted"/>
<reference evidence="1 2" key="1">
    <citation type="journal article" date="2015" name="Stand. Genomic Sci.">
        <title>Complete genome sequence and description of Salinispira pacifica gen. nov., sp. nov., a novel spirochaete isolated form a hypersaline microbial mat.</title>
        <authorList>
            <person name="Ben Hania W."/>
            <person name="Joseph M."/>
            <person name="Schumann P."/>
            <person name="Bunk B."/>
            <person name="Fiebig A."/>
            <person name="Sproer C."/>
            <person name="Klenk H.P."/>
            <person name="Fardeau M.L."/>
            <person name="Spring S."/>
        </authorList>
    </citation>
    <scope>NUCLEOTIDE SEQUENCE [LARGE SCALE GENOMIC DNA]</scope>
    <source>
        <strain evidence="1 2">L21-RPul-D2</strain>
    </source>
</reference>
<dbReference type="KEGG" id="slr:L21SP2_3400"/>
<name>V5WM73_9SPIO</name>
<dbReference type="Proteomes" id="UP000018680">
    <property type="component" value="Chromosome"/>
</dbReference>
<dbReference type="RefSeq" id="WP_024269626.1">
    <property type="nucleotide sequence ID" value="NC_023035.1"/>
</dbReference>
<accession>V5WM73</accession>
<dbReference type="EMBL" id="CP006939">
    <property type="protein sequence ID" value="AHC16738.1"/>
    <property type="molecule type" value="Genomic_DNA"/>
</dbReference>
<evidence type="ECO:0000313" key="1">
    <source>
        <dbReference type="EMBL" id="AHC16738.1"/>
    </source>
</evidence>
<dbReference type="AlphaFoldDB" id="V5WM73"/>
<gene>
    <name evidence="1" type="ORF">L21SP2_3400</name>
</gene>
<sequence>MEKRVIGSSGVEVHPIGIGLWAIALLSGNMNRDSSFQEGDFRNNWLKDPERSSSR</sequence>
<dbReference type="HOGENOM" id="CLU_3029826_0_0_12"/>